<name>A0ABU0XL35_9MICO</name>
<gene>
    <name evidence="1" type="ORF">RBR11_18235</name>
</gene>
<dbReference type="Proteomes" id="UP001230289">
    <property type="component" value="Unassembled WGS sequence"/>
</dbReference>
<evidence type="ECO:0000313" key="2">
    <source>
        <dbReference type="Proteomes" id="UP001230289"/>
    </source>
</evidence>
<protein>
    <recommendedName>
        <fullName evidence="3">Secreted protein</fullName>
    </recommendedName>
</protein>
<organism evidence="1 2">
    <name type="scientific">Microbacterium capsulatum</name>
    <dbReference type="NCBI Taxonomy" id="3041921"/>
    <lineage>
        <taxon>Bacteria</taxon>
        <taxon>Bacillati</taxon>
        <taxon>Actinomycetota</taxon>
        <taxon>Actinomycetes</taxon>
        <taxon>Micrococcales</taxon>
        <taxon>Microbacteriaceae</taxon>
        <taxon>Microbacterium</taxon>
    </lineage>
</organism>
<keyword evidence="2" id="KW-1185">Reference proteome</keyword>
<proteinExistence type="predicted"/>
<evidence type="ECO:0000313" key="1">
    <source>
        <dbReference type="EMBL" id="MDQ4215859.1"/>
    </source>
</evidence>
<sequence length="219" mass="23215">MHAPHRRGLIALVSLVTVIGAIGIQAPAASAASPRVPHCVAPAGVDVPAGTDINALFGEQATIASNYYSCGSIPAGSPWVGIFGFYFAKSWLQVPPGYVPAAPTPREDFIKKFVGIRYVVDAGTPREFSVEFPNSPKLWIGDIAGYDPSIGDYSQYDWAQGMTLGVMRPLSVGVHTVQKSVIMSAVQCDGNFAVFELSCLPAGETTVGTSQFEWVAHTP</sequence>
<comment type="caution">
    <text evidence="1">The sequence shown here is derived from an EMBL/GenBank/DDBJ whole genome shotgun (WGS) entry which is preliminary data.</text>
</comment>
<evidence type="ECO:0008006" key="3">
    <source>
        <dbReference type="Google" id="ProtNLM"/>
    </source>
</evidence>
<dbReference type="EMBL" id="JAVFCB010000017">
    <property type="protein sequence ID" value="MDQ4215859.1"/>
    <property type="molecule type" value="Genomic_DNA"/>
</dbReference>
<accession>A0ABU0XL35</accession>
<dbReference type="RefSeq" id="WP_308490809.1">
    <property type="nucleotide sequence ID" value="NZ_JAVFCB010000017.1"/>
</dbReference>
<reference evidence="1 2" key="1">
    <citation type="submission" date="2023-08" db="EMBL/GenBank/DDBJ databases">
        <title>Microbacterium sp. nov., isolated from a waste landfill.</title>
        <authorList>
            <person name="Wen W."/>
        </authorList>
    </citation>
    <scope>NUCLEOTIDE SEQUENCE [LARGE SCALE GENOMIC DNA]</scope>
    <source>
        <strain evidence="1 2">ASV81</strain>
    </source>
</reference>